<name>A0AAE1XUD6_9LAMI</name>
<sequence length="169" mass="18295">MLSNSQTSVAFLLSLLFLSAAAGASADSTAYEVLQSYDFPVGILPKGVTHYDLDASSGKFNAYLNGSCSFSLEGSYQLRYKSKISGYIHKDKLSDLSGVSVKVLFLWLNIVEVRRNGEKLEFSVGIASAEFGIKNFYVCPQCGCGLNCKTSDDLQEMGNLRTNPLVSSS</sequence>
<dbReference type="InterPro" id="IPR007493">
    <property type="entry name" value="DUF538"/>
</dbReference>
<comment type="caution">
    <text evidence="2">The sequence shown here is derived from an EMBL/GenBank/DDBJ whole genome shotgun (WGS) entry which is preliminary data.</text>
</comment>
<organism evidence="2 3">
    <name type="scientific">Sesamum alatum</name>
    <dbReference type="NCBI Taxonomy" id="300844"/>
    <lineage>
        <taxon>Eukaryota</taxon>
        <taxon>Viridiplantae</taxon>
        <taxon>Streptophyta</taxon>
        <taxon>Embryophyta</taxon>
        <taxon>Tracheophyta</taxon>
        <taxon>Spermatophyta</taxon>
        <taxon>Magnoliopsida</taxon>
        <taxon>eudicotyledons</taxon>
        <taxon>Gunneridae</taxon>
        <taxon>Pentapetalae</taxon>
        <taxon>asterids</taxon>
        <taxon>lamiids</taxon>
        <taxon>Lamiales</taxon>
        <taxon>Pedaliaceae</taxon>
        <taxon>Sesamum</taxon>
    </lineage>
</organism>
<keyword evidence="3" id="KW-1185">Reference proteome</keyword>
<protein>
    <submittedName>
        <fullName evidence="2">Uncharacterized protein</fullName>
    </submittedName>
</protein>
<evidence type="ECO:0000313" key="3">
    <source>
        <dbReference type="Proteomes" id="UP001293254"/>
    </source>
</evidence>
<accession>A0AAE1XUD6</accession>
<dbReference type="InterPro" id="IPR036758">
    <property type="entry name" value="At5g01610-like"/>
</dbReference>
<gene>
    <name evidence="2" type="ORF">Salat_2224700</name>
</gene>
<dbReference type="Gene3D" id="2.30.240.10">
    <property type="entry name" value="At5g01610-like"/>
    <property type="match status" value="1"/>
</dbReference>
<keyword evidence="1" id="KW-0732">Signal</keyword>
<dbReference type="PANTHER" id="PTHR31676:SF156">
    <property type="entry name" value="F22D16.19 PROTEIN"/>
    <property type="match status" value="1"/>
</dbReference>
<dbReference type="Proteomes" id="UP001293254">
    <property type="component" value="Unassembled WGS sequence"/>
</dbReference>
<evidence type="ECO:0000313" key="2">
    <source>
        <dbReference type="EMBL" id="KAK4418120.1"/>
    </source>
</evidence>
<dbReference type="Pfam" id="PF04398">
    <property type="entry name" value="DUF538"/>
    <property type="match status" value="1"/>
</dbReference>
<dbReference type="AlphaFoldDB" id="A0AAE1XUD6"/>
<dbReference type="SUPFAM" id="SSF141562">
    <property type="entry name" value="At5g01610-like"/>
    <property type="match status" value="1"/>
</dbReference>
<dbReference type="EMBL" id="JACGWO010000009">
    <property type="protein sequence ID" value="KAK4418120.1"/>
    <property type="molecule type" value="Genomic_DNA"/>
</dbReference>
<dbReference type="PANTHER" id="PTHR31676">
    <property type="entry name" value="T31J12.3 PROTEIN-RELATED"/>
    <property type="match status" value="1"/>
</dbReference>
<feature type="chain" id="PRO_5041933002" evidence="1">
    <location>
        <begin position="27"/>
        <end position="169"/>
    </location>
</feature>
<reference evidence="2" key="2">
    <citation type="journal article" date="2024" name="Plant">
        <title>Genomic evolution and insights into agronomic trait innovations of Sesamum species.</title>
        <authorList>
            <person name="Miao H."/>
            <person name="Wang L."/>
            <person name="Qu L."/>
            <person name="Liu H."/>
            <person name="Sun Y."/>
            <person name="Le M."/>
            <person name="Wang Q."/>
            <person name="Wei S."/>
            <person name="Zheng Y."/>
            <person name="Lin W."/>
            <person name="Duan Y."/>
            <person name="Cao H."/>
            <person name="Xiong S."/>
            <person name="Wang X."/>
            <person name="Wei L."/>
            <person name="Li C."/>
            <person name="Ma Q."/>
            <person name="Ju M."/>
            <person name="Zhao R."/>
            <person name="Li G."/>
            <person name="Mu C."/>
            <person name="Tian Q."/>
            <person name="Mei H."/>
            <person name="Zhang T."/>
            <person name="Gao T."/>
            <person name="Zhang H."/>
        </authorList>
    </citation>
    <scope>NUCLEOTIDE SEQUENCE</scope>
    <source>
        <strain evidence="2">3651</strain>
    </source>
</reference>
<proteinExistence type="predicted"/>
<reference evidence="2" key="1">
    <citation type="submission" date="2020-06" db="EMBL/GenBank/DDBJ databases">
        <authorList>
            <person name="Li T."/>
            <person name="Hu X."/>
            <person name="Zhang T."/>
            <person name="Song X."/>
            <person name="Zhang H."/>
            <person name="Dai N."/>
            <person name="Sheng W."/>
            <person name="Hou X."/>
            <person name="Wei L."/>
        </authorList>
    </citation>
    <scope>NUCLEOTIDE SEQUENCE</scope>
    <source>
        <strain evidence="2">3651</strain>
        <tissue evidence="2">Leaf</tissue>
    </source>
</reference>
<evidence type="ECO:0000256" key="1">
    <source>
        <dbReference type="SAM" id="SignalP"/>
    </source>
</evidence>
<feature type="signal peptide" evidence="1">
    <location>
        <begin position="1"/>
        <end position="26"/>
    </location>
</feature>